<dbReference type="InterPro" id="IPR003711">
    <property type="entry name" value="CarD-like/TRCF_RID"/>
</dbReference>
<proteinExistence type="predicted"/>
<evidence type="ECO:0000313" key="2">
    <source>
        <dbReference type="EMBL" id="PHU36851.1"/>
    </source>
</evidence>
<dbReference type="SMART" id="SM01058">
    <property type="entry name" value="CarD_TRCF"/>
    <property type="match status" value="1"/>
</dbReference>
<evidence type="ECO:0000313" key="3">
    <source>
        <dbReference type="Proteomes" id="UP000224563"/>
    </source>
</evidence>
<reference evidence="2 3" key="1">
    <citation type="submission" date="2017-10" db="EMBL/GenBank/DDBJ databases">
        <title>Resolving the taxonomy of Roseburia spp., Eubacterium rectale and Agathobacter spp. through phylogenomic analysis.</title>
        <authorList>
            <person name="Sheridan P.O."/>
            <person name="Walker A.W."/>
            <person name="Duncan S.H."/>
            <person name="Scott K.P."/>
            <person name="Toole P.W.O."/>
            <person name="Luis P."/>
            <person name="Flint H.J."/>
        </authorList>
    </citation>
    <scope>NUCLEOTIDE SEQUENCE [LARGE SCALE GENOMIC DNA]</scope>
    <source>
        <strain evidence="2 3">JK623</strain>
    </source>
</reference>
<dbReference type="Pfam" id="PF21095">
    <property type="entry name" value="CarD_C"/>
    <property type="match status" value="1"/>
</dbReference>
<keyword evidence="3" id="KW-1185">Reference proteome</keyword>
<gene>
    <name evidence="2" type="ORF">CSX02_10925</name>
</gene>
<dbReference type="Gene3D" id="1.20.58.1290">
    <property type="entry name" value="CarD-like, C-terminal domain"/>
    <property type="match status" value="1"/>
</dbReference>
<comment type="caution">
    <text evidence="2">The sequence shown here is derived from an EMBL/GenBank/DDBJ whole genome shotgun (WGS) entry which is preliminary data.</text>
</comment>
<dbReference type="Gene3D" id="2.40.10.170">
    <property type="match status" value="1"/>
</dbReference>
<dbReference type="InterPro" id="IPR036101">
    <property type="entry name" value="CarD-like/TRCF_RID_sf"/>
</dbReference>
<dbReference type="AlphaFoldDB" id="A0A2G3E0V4"/>
<reference evidence="2 3" key="2">
    <citation type="submission" date="2017-10" db="EMBL/GenBank/DDBJ databases">
        <authorList>
            <person name="Banno H."/>
            <person name="Chua N.-H."/>
        </authorList>
    </citation>
    <scope>NUCLEOTIDE SEQUENCE [LARGE SCALE GENOMIC DNA]</scope>
    <source>
        <strain evidence="2 3">JK623</strain>
    </source>
</reference>
<name>A0A2G3E0V4_9FIRM</name>
<dbReference type="Proteomes" id="UP000224563">
    <property type="component" value="Unassembled WGS sequence"/>
</dbReference>
<organism evidence="2 3">
    <name type="scientific">Agathobacter ruminis</name>
    <dbReference type="NCBI Taxonomy" id="1712665"/>
    <lineage>
        <taxon>Bacteria</taxon>
        <taxon>Bacillati</taxon>
        <taxon>Bacillota</taxon>
        <taxon>Clostridia</taxon>
        <taxon>Lachnospirales</taxon>
        <taxon>Lachnospiraceae</taxon>
        <taxon>Agathobacter</taxon>
    </lineage>
</organism>
<sequence length="167" mass="19295">MFEVGEYVLKIGNGVCRIDQIGHPDFAVGDKTQMYYYLVPEVKKGSKLYVPVEGAETKIRDVMTKEEAMELIGQFTRIEPLQVKVEKLREQEYKEAIRSGKPHCLVSVLKDLYNRRKARQDAGKKSTACDEKYFRMAEDELYTELAFALDKDIDDIPVMISEEFLNQ</sequence>
<accession>A0A2G3E0V4</accession>
<dbReference type="SUPFAM" id="SSF141259">
    <property type="entry name" value="CarD-like"/>
    <property type="match status" value="1"/>
</dbReference>
<dbReference type="InterPro" id="IPR042215">
    <property type="entry name" value="CarD-like_C"/>
</dbReference>
<dbReference type="InterPro" id="IPR048792">
    <property type="entry name" value="CarD_C"/>
</dbReference>
<protein>
    <recommendedName>
        <fullName evidence="1">CarD-like/TRCF RNAP-interacting domain-containing protein</fullName>
    </recommendedName>
</protein>
<dbReference type="Pfam" id="PF02559">
    <property type="entry name" value="CarD_TRCF_RID"/>
    <property type="match status" value="1"/>
</dbReference>
<evidence type="ECO:0000259" key="1">
    <source>
        <dbReference type="SMART" id="SM01058"/>
    </source>
</evidence>
<feature type="domain" description="CarD-like/TRCF RNAP-interacting" evidence="1">
    <location>
        <begin position="1"/>
        <end position="113"/>
    </location>
</feature>
<dbReference type="EMBL" id="PDYG01000112">
    <property type="protein sequence ID" value="PHU36851.1"/>
    <property type="molecule type" value="Genomic_DNA"/>
</dbReference>
<dbReference type="RefSeq" id="WP_031543530.1">
    <property type="nucleotide sequence ID" value="NZ_JANSWH010000062.1"/>
</dbReference>